<proteinExistence type="predicted"/>
<feature type="chain" id="PRO_5040324668" evidence="1">
    <location>
        <begin position="24"/>
        <end position="41"/>
    </location>
</feature>
<reference evidence="2" key="1">
    <citation type="submission" date="2021-06" db="EMBL/GenBank/DDBJ databases">
        <authorList>
            <person name="Kallberg Y."/>
            <person name="Tangrot J."/>
            <person name="Rosling A."/>
        </authorList>
    </citation>
    <scope>NUCLEOTIDE SEQUENCE</scope>
    <source>
        <strain evidence="2">UK204</strain>
    </source>
</reference>
<keyword evidence="3" id="KW-1185">Reference proteome</keyword>
<dbReference type="EMBL" id="CAJVPQ010003032">
    <property type="protein sequence ID" value="CAG8616020.1"/>
    <property type="molecule type" value="Genomic_DNA"/>
</dbReference>
<evidence type="ECO:0000313" key="2">
    <source>
        <dbReference type="EMBL" id="CAG8616020.1"/>
    </source>
</evidence>
<evidence type="ECO:0000256" key="1">
    <source>
        <dbReference type="SAM" id="SignalP"/>
    </source>
</evidence>
<evidence type="ECO:0000313" key="3">
    <source>
        <dbReference type="Proteomes" id="UP000789570"/>
    </source>
</evidence>
<dbReference type="AlphaFoldDB" id="A0A9N9CUW6"/>
<dbReference type="Proteomes" id="UP000789570">
    <property type="component" value="Unassembled WGS sequence"/>
</dbReference>
<protein>
    <submittedName>
        <fullName evidence="2">9589_t:CDS:1</fullName>
    </submittedName>
</protein>
<organism evidence="2 3">
    <name type="scientific">Funneliformis caledonium</name>
    <dbReference type="NCBI Taxonomy" id="1117310"/>
    <lineage>
        <taxon>Eukaryota</taxon>
        <taxon>Fungi</taxon>
        <taxon>Fungi incertae sedis</taxon>
        <taxon>Mucoromycota</taxon>
        <taxon>Glomeromycotina</taxon>
        <taxon>Glomeromycetes</taxon>
        <taxon>Glomerales</taxon>
        <taxon>Glomeraceae</taxon>
        <taxon>Funneliformis</taxon>
    </lineage>
</organism>
<feature type="non-terminal residue" evidence="2">
    <location>
        <position position="1"/>
    </location>
</feature>
<feature type="signal peptide" evidence="1">
    <location>
        <begin position="1"/>
        <end position="23"/>
    </location>
</feature>
<gene>
    <name evidence="2" type="ORF">FCALED_LOCUS9311</name>
</gene>
<keyword evidence="1" id="KW-0732">Signal</keyword>
<name>A0A9N9CUW6_9GLOM</name>
<sequence length="41" mass="4529">LSGNGTKWCLVLVIYWKCQLVSRLTSSAEVSRPRSSTDTVS</sequence>
<accession>A0A9N9CUW6</accession>
<comment type="caution">
    <text evidence="2">The sequence shown here is derived from an EMBL/GenBank/DDBJ whole genome shotgun (WGS) entry which is preliminary data.</text>
</comment>